<sequence length="90" mass="9417">MHSDTPRREQQRPDLPRLLQQMHAQQLGPAAAAAAAAHPPLPMLPHPGLPGAPLPPSSAASLLGLTGLGGPHPLAILNAKHDIHREDKPP</sequence>
<feature type="region of interest" description="Disordered" evidence="1">
    <location>
        <begin position="1"/>
        <end position="52"/>
    </location>
</feature>
<dbReference type="Proteomes" id="UP000708208">
    <property type="component" value="Unassembled WGS sequence"/>
</dbReference>
<feature type="compositionally biased region" description="Pro residues" evidence="1">
    <location>
        <begin position="39"/>
        <end position="52"/>
    </location>
</feature>
<reference evidence="2" key="1">
    <citation type="submission" date="2021-06" db="EMBL/GenBank/DDBJ databases">
        <authorList>
            <person name="Hodson N. C."/>
            <person name="Mongue J. A."/>
            <person name="Jaron S. K."/>
        </authorList>
    </citation>
    <scope>NUCLEOTIDE SEQUENCE</scope>
</reference>
<keyword evidence="3" id="KW-1185">Reference proteome</keyword>
<proteinExistence type="predicted"/>
<name>A0A8J2JT40_9HEXA</name>
<gene>
    <name evidence="2" type="ORF">AFUS01_LOCUS14007</name>
</gene>
<dbReference type="AlphaFoldDB" id="A0A8J2JT40"/>
<feature type="compositionally biased region" description="Low complexity" evidence="1">
    <location>
        <begin position="16"/>
        <end position="38"/>
    </location>
</feature>
<dbReference type="EMBL" id="CAJVCH010116652">
    <property type="protein sequence ID" value="CAG7725023.1"/>
    <property type="molecule type" value="Genomic_DNA"/>
</dbReference>
<evidence type="ECO:0000313" key="2">
    <source>
        <dbReference type="EMBL" id="CAG7725023.1"/>
    </source>
</evidence>
<organism evidence="2 3">
    <name type="scientific">Allacma fusca</name>
    <dbReference type="NCBI Taxonomy" id="39272"/>
    <lineage>
        <taxon>Eukaryota</taxon>
        <taxon>Metazoa</taxon>
        <taxon>Ecdysozoa</taxon>
        <taxon>Arthropoda</taxon>
        <taxon>Hexapoda</taxon>
        <taxon>Collembola</taxon>
        <taxon>Symphypleona</taxon>
        <taxon>Sminthuridae</taxon>
        <taxon>Allacma</taxon>
    </lineage>
</organism>
<comment type="caution">
    <text evidence="2">The sequence shown here is derived from an EMBL/GenBank/DDBJ whole genome shotgun (WGS) entry which is preliminary data.</text>
</comment>
<feature type="non-terminal residue" evidence="2">
    <location>
        <position position="1"/>
    </location>
</feature>
<evidence type="ECO:0000256" key="1">
    <source>
        <dbReference type="SAM" id="MobiDB-lite"/>
    </source>
</evidence>
<feature type="compositionally biased region" description="Basic and acidic residues" evidence="1">
    <location>
        <begin position="1"/>
        <end position="15"/>
    </location>
</feature>
<protein>
    <submittedName>
        <fullName evidence="2">Uncharacterized protein</fullName>
    </submittedName>
</protein>
<evidence type="ECO:0000313" key="3">
    <source>
        <dbReference type="Proteomes" id="UP000708208"/>
    </source>
</evidence>
<accession>A0A8J2JT40</accession>